<protein>
    <submittedName>
        <fullName evidence="5">Alpha b crystallin</fullName>
    </submittedName>
</protein>
<dbReference type="GO" id="GO:0005737">
    <property type="term" value="C:cytoplasm"/>
    <property type="evidence" value="ECO:0007669"/>
    <property type="project" value="TreeGrafter"/>
</dbReference>
<organism evidence="5">
    <name type="scientific">Ornithodoros brasiliensis</name>
    <name type="common">Mouro tick</name>
    <dbReference type="NCBI Taxonomy" id="888526"/>
    <lineage>
        <taxon>Eukaryota</taxon>
        <taxon>Metazoa</taxon>
        <taxon>Ecdysozoa</taxon>
        <taxon>Arthropoda</taxon>
        <taxon>Chelicerata</taxon>
        <taxon>Arachnida</taxon>
        <taxon>Acari</taxon>
        <taxon>Parasitiformes</taxon>
        <taxon>Ixodida</taxon>
        <taxon>Ixodoidea</taxon>
        <taxon>Argasidae</taxon>
        <taxon>Ornithodorinae</taxon>
        <taxon>Ornithodoros</taxon>
    </lineage>
</organism>
<dbReference type="GO" id="GO:0005634">
    <property type="term" value="C:nucleus"/>
    <property type="evidence" value="ECO:0007669"/>
    <property type="project" value="TreeGrafter"/>
</dbReference>
<dbReference type="AlphaFoldDB" id="A0A1D2AIL1"/>
<dbReference type="PANTHER" id="PTHR45640">
    <property type="entry name" value="HEAT SHOCK PROTEIN HSP-12.2-RELATED"/>
    <property type="match status" value="1"/>
</dbReference>
<evidence type="ECO:0000256" key="3">
    <source>
        <dbReference type="RuleBase" id="RU003616"/>
    </source>
</evidence>
<feature type="domain" description="SHSP" evidence="4">
    <location>
        <begin position="66"/>
        <end position="177"/>
    </location>
</feature>
<dbReference type="InterPro" id="IPR008978">
    <property type="entry name" value="HSP20-like_chaperone"/>
</dbReference>
<dbReference type="CDD" id="cd06526">
    <property type="entry name" value="metazoan_ACD"/>
    <property type="match status" value="1"/>
</dbReference>
<dbReference type="PRINTS" id="PR00299">
    <property type="entry name" value="ACRYSTALLIN"/>
</dbReference>
<dbReference type="PROSITE" id="PS01031">
    <property type="entry name" value="SHSP"/>
    <property type="match status" value="1"/>
</dbReference>
<evidence type="ECO:0000256" key="1">
    <source>
        <dbReference type="ARBA" id="ARBA00023016"/>
    </source>
</evidence>
<dbReference type="GO" id="GO:0042026">
    <property type="term" value="P:protein refolding"/>
    <property type="evidence" value="ECO:0007669"/>
    <property type="project" value="TreeGrafter"/>
</dbReference>
<comment type="similarity">
    <text evidence="2 3">Belongs to the small heat shock protein (HSP20) family.</text>
</comment>
<keyword evidence="1" id="KW-0346">Stress response</keyword>
<evidence type="ECO:0000259" key="4">
    <source>
        <dbReference type="PROSITE" id="PS01031"/>
    </source>
</evidence>
<name>A0A1D2AIL1_ORNBR</name>
<dbReference type="InterPro" id="IPR002068">
    <property type="entry name" value="A-crystallin/Hsp20_dom"/>
</dbReference>
<dbReference type="GO" id="GO:0009408">
    <property type="term" value="P:response to heat"/>
    <property type="evidence" value="ECO:0007669"/>
    <property type="project" value="TreeGrafter"/>
</dbReference>
<dbReference type="InterPro" id="IPR001436">
    <property type="entry name" value="Alpha-crystallin/sHSP_animal"/>
</dbReference>
<dbReference type="PANTHER" id="PTHR45640:SF13">
    <property type="entry name" value="HEAT SHOCK PROTEIN 22-RELATED"/>
    <property type="match status" value="1"/>
</dbReference>
<sequence>SPEHFIRKQLYSSNMSVYPRILNSFCRPFDITERLFDDTFVPGILDGDLCSPPVYHRRYFVTPRRADEATVGRSLSDEVACTSDKFALNLDVKNYAPEEISVKTTENAVEIQAKHEEKSNEHGYVLREFTRRYNLPEDVDPKTVTCNMSSKGLLTLQAPRKKSIKESQDKVIPIAVEHVKKDAITEEES</sequence>
<dbReference type="Pfam" id="PF00011">
    <property type="entry name" value="HSP20"/>
    <property type="match status" value="1"/>
</dbReference>
<dbReference type="SUPFAM" id="SSF49764">
    <property type="entry name" value="HSP20-like chaperones"/>
    <property type="match status" value="1"/>
</dbReference>
<accession>A0A1D2AIL1</accession>
<evidence type="ECO:0000256" key="2">
    <source>
        <dbReference type="PROSITE-ProRule" id="PRU00285"/>
    </source>
</evidence>
<reference evidence="5" key="1">
    <citation type="submission" date="2016-07" db="EMBL/GenBank/DDBJ databases">
        <title>Salivary Glands transcriptome analysis on engorged females of Ornithodoros brasiliensis (Acari:Argasidae).</title>
        <authorList>
            <person name="Simons S.M."/>
            <person name="Carvalho E."/>
            <person name="Junqueira-de-Azevedo I."/>
            <person name="Ho P.L."/>
            <person name="Giovanni D."/>
            <person name="Mendonca R."/>
            <person name="Onofrio V."/>
            <person name="Landulfo G."/>
            <person name="Ramirez D."/>
            <person name="Barros-Battesti D."/>
        </authorList>
    </citation>
    <scope>NUCLEOTIDE SEQUENCE</scope>
    <source>
        <strain evidence="5">Female</strain>
        <tissue evidence="5">Salivary gland</tissue>
    </source>
</reference>
<dbReference type="GO" id="GO:0051082">
    <property type="term" value="F:unfolded protein binding"/>
    <property type="evidence" value="ECO:0007669"/>
    <property type="project" value="TreeGrafter"/>
</dbReference>
<evidence type="ECO:0000313" key="5">
    <source>
        <dbReference type="EMBL" id="JAT79036.1"/>
    </source>
</evidence>
<dbReference type="EMBL" id="GETE01000594">
    <property type="protein sequence ID" value="JAT79036.1"/>
    <property type="molecule type" value="Transcribed_RNA"/>
</dbReference>
<proteinExistence type="inferred from homology"/>
<feature type="non-terminal residue" evidence="5">
    <location>
        <position position="1"/>
    </location>
</feature>
<dbReference type="Gene3D" id="2.60.40.790">
    <property type="match status" value="1"/>
</dbReference>